<evidence type="ECO:0000313" key="1">
    <source>
        <dbReference type="EMBL" id="TGD94979.1"/>
    </source>
</evidence>
<evidence type="ECO:0000313" key="2">
    <source>
        <dbReference type="Proteomes" id="UP000297535"/>
    </source>
</evidence>
<sequence length="89" mass="9234">MLDDAPHNPAARQTLTAYLAGVGEATGAVVQAARPRERSSGLCRTALGIDDGAARRVLGAIALERRAETPATPLLVADMLARAGCRLPE</sequence>
<gene>
    <name evidence="1" type="ORF">EU555_30160</name>
</gene>
<reference evidence="1 2" key="1">
    <citation type="submission" date="2019-04" db="EMBL/GenBank/DDBJ databases">
        <authorList>
            <person name="Feng G."/>
            <person name="Zhu H."/>
        </authorList>
    </citation>
    <scope>NUCLEOTIDE SEQUENCE [LARGE SCALE GENOMIC DNA]</scope>
    <source>
        <strain evidence="1 2">6HR-1</strain>
    </source>
</reference>
<name>A0A4Z0NHD5_9HYPH</name>
<accession>A0A4Z0NHD5</accession>
<dbReference type="OrthoDB" id="8099283at2"/>
<keyword evidence="2" id="KW-1185">Reference proteome</keyword>
<comment type="caution">
    <text evidence="1">The sequence shown here is derived from an EMBL/GenBank/DDBJ whole genome shotgun (WGS) entry which is preliminary data.</text>
</comment>
<dbReference type="AlphaFoldDB" id="A0A4Z0NHD5"/>
<proteinExistence type="predicted"/>
<dbReference type="Proteomes" id="UP000297535">
    <property type="component" value="Unassembled WGS sequence"/>
</dbReference>
<dbReference type="EMBL" id="SRLB01000035">
    <property type="protein sequence ID" value="TGD94979.1"/>
    <property type="molecule type" value="Genomic_DNA"/>
</dbReference>
<protein>
    <submittedName>
        <fullName evidence="1">Uncharacterized protein</fullName>
    </submittedName>
</protein>
<organism evidence="1 2">
    <name type="scientific">Methylobacterium nonmethylotrophicum</name>
    <dbReference type="NCBI Taxonomy" id="1141884"/>
    <lineage>
        <taxon>Bacteria</taxon>
        <taxon>Pseudomonadati</taxon>
        <taxon>Pseudomonadota</taxon>
        <taxon>Alphaproteobacteria</taxon>
        <taxon>Hyphomicrobiales</taxon>
        <taxon>Methylobacteriaceae</taxon>
        <taxon>Methylobacterium</taxon>
    </lineage>
</organism>